<evidence type="ECO:0000313" key="2">
    <source>
        <dbReference type="Proteomes" id="UP001189429"/>
    </source>
</evidence>
<dbReference type="EMBL" id="CAUYUJ010017958">
    <property type="protein sequence ID" value="CAK0879447.1"/>
    <property type="molecule type" value="Genomic_DNA"/>
</dbReference>
<feature type="non-terminal residue" evidence="1">
    <location>
        <position position="50"/>
    </location>
</feature>
<proteinExistence type="predicted"/>
<reference evidence="1" key="1">
    <citation type="submission" date="2023-10" db="EMBL/GenBank/DDBJ databases">
        <authorList>
            <person name="Chen Y."/>
            <person name="Shah S."/>
            <person name="Dougan E. K."/>
            <person name="Thang M."/>
            <person name="Chan C."/>
        </authorList>
    </citation>
    <scope>NUCLEOTIDE SEQUENCE [LARGE SCALE GENOMIC DNA]</scope>
</reference>
<organism evidence="1 2">
    <name type="scientific">Prorocentrum cordatum</name>
    <dbReference type="NCBI Taxonomy" id="2364126"/>
    <lineage>
        <taxon>Eukaryota</taxon>
        <taxon>Sar</taxon>
        <taxon>Alveolata</taxon>
        <taxon>Dinophyceae</taxon>
        <taxon>Prorocentrales</taxon>
        <taxon>Prorocentraceae</taxon>
        <taxon>Prorocentrum</taxon>
    </lineage>
</organism>
<gene>
    <name evidence="1" type="ORF">PCOR1329_LOCUS62881</name>
</gene>
<accession>A0ABN9W3I3</accession>
<evidence type="ECO:0000313" key="1">
    <source>
        <dbReference type="EMBL" id="CAK0879447.1"/>
    </source>
</evidence>
<name>A0ABN9W3I3_9DINO</name>
<comment type="caution">
    <text evidence="1">The sequence shown here is derived from an EMBL/GenBank/DDBJ whole genome shotgun (WGS) entry which is preliminary data.</text>
</comment>
<dbReference type="Proteomes" id="UP001189429">
    <property type="component" value="Unassembled WGS sequence"/>
</dbReference>
<keyword evidence="2" id="KW-1185">Reference proteome</keyword>
<feature type="non-terminal residue" evidence="1">
    <location>
        <position position="1"/>
    </location>
</feature>
<protein>
    <submittedName>
        <fullName evidence="1">Uncharacterized protein</fullName>
    </submittedName>
</protein>
<sequence length="50" mass="5697">VEVMERGSYPGLVTMYHLYTVDIICRGLPEKDFNSLEFHGPDESGVRPLK</sequence>